<protein>
    <submittedName>
        <fullName evidence="2">Uncharacterized protein</fullName>
    </submittedName>
</protein>
<feature type="compositionally biased region" description="Basic and acidic residues" evidence="1">
    <location>
        <begin position="69"/>
        <end position="80"/>
    </location>
</feature>
<dbReference type="Proteomes" id="UP000712600">
    <property type="component" value="Unassembled WGS sequence"/>
</dbReference>
<evidence type="ECO:0000313" key="3">
    <source>
        <dbReference type="Proteomes" id="UP000712600"/>
    </source>
</evidence>
<dbReference type="EMBL" id="QGKX02000004">
    <property type="protein sequence ID" value="KAF3603619.1"/>
    <property type="molecule type" value="Genomic_DNA"/>
</dbReference>
<proteinExistence type="predicted"/>
<dbReference type="AlphaFoldDB" id="A0A8S9SRM6"/>
<comment type="caution">
    <text evidence="2">The sequence shown here is derived from an EMBL/GenBank/DDBJ whole genome shotgun (WGS) entry which is preliminary data.</text>
</comment>
<name>A0A8S9SRM6_BRACR</name>
<sequence>MEWILNLWRKLEKKLRKLVKSEFVSHESCARIGTSNGNLRRSRTLFVPALRPAPTPVPPRISGLNSIRSRSDAGETDHPPGSEYGSALSGTRIAGLLERCIEFLQNPSRTPASGSPLEGTPVHRIPARRNPGSPLWSFPGSVSGSLPFLWEMETFR</sequence>
<reference evidence="2" key="1">
    <citation type="submission" date="2019-12" db="EMBL/GenBank/DDBJ databases">
        <title>Genome sequencing and annotation of Brassica cretica.</title>
        <authorList>
            <person name="Studholme D.J."/>
            <person name="Sarris P."/>
        </authorList>
    </citation>
    <scope>NUCLEOTIDE SEQUENCE</scope>
    <source>
        <strain evidence="2">PFS-109/04</strain>
        <tissue evidence="2">Leaf</tissue>
    </source>
</reference>
<accession>A0A8S9SRM6</accession>
<feature type="region of interest" description="Disordered" evidence="1">
    <location>
        <begin position="107"/>
        <end position="128"/>
    </location>
</feature>
<gene>
    <name evidence="2" type="ORF">F2Q69_00037710</name>
</gene>
<evidence type="ECO:0000313" key="2">
    <source>
        <dbReference type="EMBL" id="KAF3603619.1"/>
    </source>
</evidence>
<feature type="region of interest" description="Disordered" evidence="1">
    <location>
        <begin position="50"/>
        <end position="86"/>
    </location>
</feature>
<organism evidence="2 3">
    <name type="scientific">Brassica cretica</name>
    <name type="common">Mustard</name>
    <dbReference type="NCBI Taxonomy" id="69181"/>
    <lineage>
        <taxon>Eukaryota</taxon>
        <taxon>Viridiplantae</taxon>
        <taxon>Streptophyta</taxon>
        <taxon>Embryophyta</taxon>
        <taxon>Tracheophyta</taxon>
        <taxon>Spermatophyta</taxon>
        <taxon>Magnoliopsida</taxon>
        <taxon>eudicotyledons</taxon>
        <taxon>Gunneridae</taxon>
        <taxon>Pentapetalae</taxon>
        <taxon>rosids</taxon>
        <taxon>malvids</taxon>
        <taxon>Brassicales</taxon>
        <taxon>Brassicaceae</taxon>
        <taxon>Brassiceae</taxon>
        <taxon>Brassica</taxon>
    </lineage>
</organism>
<evidence type="ECO:0000256" key="1">
    <source>
        <dbReference type="SAM" id="MobiDB-lite"/>
    </source>
</evidence>